<dbReference type="Proteomes" id="UP000030066">
    <property type="component" value="Chromosome"/>
</dbReference>
<dbReference type="STRING" id="1318617.MGM1_2070"/>
<evidence type="ECO:0000256" key="13">
    <source>
        <dbReference type="HAMAP-Rule" id="MF_00184"/>
    </source>
</evidence>
<dbReference type="EC" id="6.1.1.3" evidence="13"/>
<dbReference type="PANTHER" id="PTHR11451:SF56">
    <property type="entry name" value="THREONINE--TRNA LIGASE 1"/>
    <property type="match status" value="1"/>
</dbReference>
<organism evidence="15 16">
    <name type="scientific">Candidatus Malacoplasma girerdii</name>
    <dbReference type="NCBI Taxonomy" id="1318617"/>
    <lineage>
        <taxon>Bacteria</taxon>
        <taxon>Bacillati</taxon>
        <taxon>Mycoplasmatota</taxon>
        <taxon>Mycoplasmoidales</taxon>
        <taxon>Mycoplasmoidaceae</taxon>
        <taxon>Malacoplasma</taxon>
    </lineage>
</organism>
<dbReference type="InterPro" id="IPR006195">
    <property type="entry name" value="aa-tRNA-synth_II"/>
</dbReference>
<keyword evidence="4 13" id="KW-0436">Ligase</keyword>
<dbReference type="PANTHER" id="PTHR11451">
    <property type="entry name" value="THREONINE-TRNA LIGASE"/>
    <property type="match status" value="1"/>
</dbReference>
<sequence>MELNKNLQILAQKMMAYAVSQMYPGALIAQDQLIEDGFRYAFYVPNEVISSNDFNRIKAQMKRLYDSNPKITYTVKSLAELNEVFKNNKFKLAAIHNAKQEQFDVIIINNFIDLCPNLGIDRLPKVDWLELVNVSGIYFQGNANEQQLVAIDGWIVDNQVDHDNFKAYLQDKLERDHRKIGAELELFTFDDSVGKGLPIWLENGANVKFMLEDYCRELLLRNEFHFVQTPILGTVDLYKTSGHWDHYRENMFPVLAFDDEAYVIKPMNCPHHIRVFQHKSHSYKELPYRIAEFGIQHRYESSGSLTGLERVRQMQLVDTHTILMHSQIKSEIKRFFNIILEAHKTLGTELYSIDLSLHDPNDKEKFFDNPEMWKNAENQLRSALKALKVPFKEVVGEAAFYGPKIDMQMKTATGHIVTISTIQLDFLLPERFNLEYIDDQGKKARPVFIHAGIIGTFERYMAILLEQTKGVLPSWLSPIQVMLMTVNNEKHYKFAKRMQLKLLKLGIRARLDDSDNRISKKIRDAQIHKIPYQIVIGDNELNSKDIVYREYGKNEEVKIPLTKFISLLKKKIKNRIK</sequence>
<dbReference type="KEGG" id="mgj:MGM1_2070"/>
<evidence type="ECO:0000256" key="1">
    <source>
        <dbReference type="ARBA" id="ARBA00008226"/>
    </source>
</evidence>
<feature type="domain" description="Aminoacyl-transfer RNA synthetases class-II family profile" evidence="14">
    <location>
        <begin position="211"/>
        <end position="473"/>
    </location>
</feature>
<dbReference type="GO" id="GO:0046872">
    <property type="term" value="F:metal ion binding"/>
    <property type="evidence" value="ECO:0007669"/>
    <property type="project" value="UniProtKB-KW"/>
</dbReference>
<evidence type="ECO:0000256" key="2">
    <source>
        <dbReference type="ARBA" id="ARBA00022490"/>
    </source>
</evidence>
<evidence type="ECO:0000256" key="12">
    <source>
        <dbReference type="ARBA" id="ARBA00049515"/>
    </source>
</evidence>
<dbReference type="GO" id="GO:0005524">
    <property type="term" value="F:ATP binding"/>
    <property type="evidence" value="ECO:0007669"/>
    <property type="project" value="UniProtKB-UniRule"/>
</dbReference>
<reference evidence="15 16" key="1">
    <citation type="journal article" date="2014" name="PLoS ONE">
        <title>An emerging Mycoplasma associated with trichomoniasis, vaginal infection and disease.</title>
        <authorList>
            <consortium name="Vaginal Microbiome Consortium"/>
            <person name="Fettweis J.M."/>
            <person name="Serrano M.G."/>
            <person name="Huang B."/>
            <person name="Brooks J.P."/>
            <person name="Glascock A.L."/>
            <person name="Sheth N.U."/>
            <person name="Strauss J.F.III."/>
            <person name="Jefferson K.K."/>
            <person name="Buck G.A."/>
        </authorList>
    </citation>
    <scope>NUCLEOTIDE SEQUENCE [LARGE SCALE GENOMIC DNA]</scope>
    <source>
        <strain evidence="15 16">VCU_M1</strain>
    </source>
</reference>
<evidence type="ECO:0000256" key="9">
    <source>
        <dbReference type="ARBA" id="ARBA00022884"/>
    </source>
</evidence>
<dbReference type="CDD" id="cd00771">
    <property type="entry name" value="ThrRS_core"/>
    <property type="match status" value="1"/>
</dbReference>
<dbReference type="SUPFAM" id="SSF55186">
    <property type="entry name" value="ThrRS/AlaRS common domain"/>
    <property type="match status" value="1"/>
</dbReference>
<comment type="subcellular location">
    <subcellularLocation>
        <location evidence="13">Cytoplasm</location>
    </subcellularLocation>
</comment>
<comment type="cofactor">
    <cofactor evidence="13">
        <name>Zn(2+)</name>
        <dbReference type="ChEBI" id="CHEBI:29105"/>
    </cofactor>
    <text evidence="13">Binds 1 zinc ion per subunit.</text>
</comment>
<keyword evidence="9 13" id="KW-0694">RNA-binding</keyword>
<dbReference type="Gene3D" id="3.40.50.800">
    <property type="entry name" value="Anticodon-binding domain"/>
    <property type="match status" value="1"/>
</dbReference>
<dbReference type="GO" id="GO:0004829">
    <property type="term" value="F:threonine-tRNA ligase activity"/>
    <property type="evidence" value="ECO:0007669"/>
    <property type="project" value="UniProtKB-UniRule"/>
</dbReference>
<evidence type="ECO:0000256" key="5">
    <source>
        <dbReference type="ARBA" id="ARBA00022723"/>
    </source>
</evidence>
<dbReference type="Pfam" id="PF03129">
    <property type="entry name" value="HGTP_anticodon"/>
    <property type="match status" value="1"/>
</dbReference>
<comment type="caution">
    <text evidence="13">Lacks conserved residue(s) required for the propagation of feature annotation.</text>
</comment>
<dbReference type="Gene3D" id="3.30.980.10">
    <property type="entry name" value="Threonyl-trna Synthetase, Chain A, domain 2"/>
    <property type="match status" value="1"/>
</dbReference>
<gene>
    <name evidence="13 15" type="primary">thrS</name>
    <name evidence="15" type="ORF">MGM1_2070</name>
</gene>
<keyword evidence="5 13" id="KW-0479">Metal-binding</keyword>
<dbReference type="InterPro" id="IPR002320">
    <property type="entry name" value="Thr-tRNA-ligase_IIa"/>
</dbReference>
<evidence type="ECO:0000256" key="3">
    <source>
        <dbReference type="ARBA" id="ARBA00022555"/>
    </source>
</evidence>
<protein>
    <recommendedName>
        <fullName evidence="13">Threonine--tRNA ligase</fullName>
        <ecNumber evidence="13">6.1.1.3</ecNumber>
    </recommendedName>
    <alternativeName>
        <fullName evidence="13">Threonyl-tRNA synthetase</fullName>
        <shortName evidence="13">ThrRS</shortName>
    </alternativeName>
</protein>
<dbReference type="PRINTS" id="PR01047">
    <property type="entry name" value="TRNASYNTHTHR"/>
</dbReference>
<keyword evidence="10 13" id="KW-0648">Protein biosynthesis</keyword>
<name>A0A097SSM9_9BACT</name>
<dbReference type="GO" id="GO:0005737">
    <property type="term" value="C:cytoplasm"/>
    <property type="evidence" value="ECO:0007669"/>
    <property type="project" value="UniProtKB-SubCell"/>
</dbReference>
<dbReference type="HAMAP" id="MF_00184">
    <property type="entry name" value="Thr_tRNA_synth"/>
    <property type="match status" value="1"/>
</dbReference>
<dbReference type="PROSITE" id="PS50862">
    <property type="entry name" value="AA_TRNA_LIGASE_II"/>
    <property type="match status" value="1"/>
</dbReference>
<dbReference type="InterPro" id="IPR036621">
    <property type="entry name" value="Anticodon-bd_dom_sf"/>
</dbReference>
<dbReference type="InterPro" id="IPR004154">
    <property type="entry name" value="Anticodon-bd"/>
</dbReference>
<evidence type="ECO:0000259" key="14">
    <source>
        <dbReference type="PROSITE" id="PS50862"/>
    </source>
</evidence>
<feature type="binding site" evidence="13">
    <location>
        <position position="450"/>
    </location>
    <ligand>
        <name>Zn(2+)</name>
        <dbReference type="ChEBI" id="CHEBI:29105"/>
        <note>catalytic</note>
    </ligand>
</feature>
<comment type="catalytic activity">
    <reaction evidence="12 13">
        <text>tRNA(Thr) + L-threonine + ATP = L-threonyl-tRNA(Thr) + AMP + diphosphate + H(+)</text>
        <dbReference type="Rhea" id="RHEA:24624"/>
        <dbReference type="Rhea" id="RHEA-COMP:9670"/>
        <dbReference type="Rhea" id="RHEA-COMP:9704"/>
        <dbReference type="ChEBI" id="CHEBI:15378"/>
        <dbReference type="ChEBI" id="CHEBI:30616"/>
        <dbReference type="ChEBI" id="CHEBI:33019"/>
        <dbReference type="ChEBI" id="CHEBI:57926"/>
        <dbReference type="ChEBI" id="CHEBI:78442"/>
        <dbReference type="ChEBI" id="CHEBI:78534"/>
        <dbReference type="ChEBI" id="CHEBI:456215"/>
        <dbReference type="EC" id="6.1.1.3"/>
    </reaction>
</comment>
<keyword evidence="7 13" id="KW-0862">Zinc</keyword>
<feature type="binding site" evidence="13">
    <location>
        <position position="269"/>
    </location>
    <ligand>
        <name>Zn(2+)</name>
        <dbReference type="ChEBI" id="CHEBI:29105"/>
        <note>catalytic</note>
    </ligand>
</feature>
<dbReference type="SUPFAM" id="SSF52954">
    <property type="entry name" value="Class II aaRS ABD-related"/>
    <property type="match status" value="1"/>
</dbReference>
<dbReference type="AlphaFoldDB" id="A0A097SSM9"/>
<dbReference type="NCBIfam" id="TIGR00418">
    <property type="entry name" value="thrS"/>
    <property type="match status" value="1"/>
</dbReference>
<keyword evidence="3 13" id="KW-0820">tRNA-binding</keyword>
<dbReference type="SUPFAM" id="SSF55681">
    <property type="entry name" value="Class II aaRS and biotin synthetases"/>
    <property type="match status" value="1"/>
</dbReference>
<dbReference type="Pfam" id="PF00587">
    <property type="entry name" value="tRNA-synt_2b"/>
    <property type="match status" value="1"/>
</dbReference>
<dbReference type="CDD" id="cd00860">
    <property type="entry name" value="ThrRS_anticodon"/>
    <property type="match status" value="1"/>
</dbReference>
<comment type="similarity">
    <text evidence="1 13">Belongs to the class-II aminoacyl-tRNA synthetase family.</text>
</comment>
<dbReference type="GO" id="GO:0000049">
    <property type="term" value="F:tRNA binding"/>
    <property type="evidence" value="ECO:0007669"/>
    <property type="project" value="UniProtKB-KW"/>
</dbReference>
<dbReference type="InterPro" id="IPR033728">
    <property type="entry name" value="ThrRS_core"/>
</dbReference>
<dbReference type="FunFam" id="3.30.930.10:FF:000002">
    <property type="entry name" value="Threonine--tRNA ligase"/>
    <property type="match status" value="1"/>
</dbReference>
<dbReference type="eggNOG" id="COG0441">
    <property type="taxonomic scope" value="Bacteria"/>
</dbReference>
<keyword evidence="16" id="KW-1185">Reference proteome</keyword>
<dbReference type="EMBL" id="CP007711">
    <property type="protein sequence ID" value="AIV03589.1"/>
    <property type="molecule type" value="Genomic_DNA"/>
</dbReference>
<keyword evidence="11 13" id="KW-0030">Aminoacyl-tRNA synthetase</keyword>
<evidence type="ECO:0000256" key="8">
    <source>
        <dbReference type="ARBA" id="ARBA00022840"/>
    </source>
</evidence>
<dbReference type="InterPro" id="IPR018163">
    <property type="entry name" value="Thr/Ala-tRNA-synth_IIc_edit"/>
</dbReference>
<evidence type="ECO:0000256" key="4">
    <source>
        <dbReference type="ARBA" id="ARBA00022598"/>
    </source>
</evidence>
<evidence type="ECO:0000256" key="11">
    <source>
        <dbReference type="ARBA" id="ARBA00023146"/>
    </source>
</evidence>
<dbReference type="InterPro" id="IPR002314">
    <property type="entry name" value="aa-tRNA-synt_IIb"/>
</dbReference>
<feature type="binding site" evidence="13">
    <location>
        <position position="320"/>
    </location>
    <ligand>
        <name>Zn(2+)</name>
        <dbReference type="ChEBI" id="CHEBI:29105"/>
        <note>catalytic</note>
    </ligand>
</feature>
<dbReference type="GO" id="GO:0006435">
    <property type="term" value="P:threonyl-tRNA aminoacylation"/>
    <property type="evidence" value="ECO:0007669"/>
    <property type="project" value="UniProtKB-UniRule"/>
</dbReference>
<evidence type="ECO:0000256" key="6">
    <source>
        <dbReference type="ARBA" id="ARBA00022741"/>
    </source>
</evidence>
<comment type="subunit">
    <text evidence="13">Homodimer.</text>
</comment>
<evidence type="ECO:0000313" key="16">
    <source>
        <dbReference type="Proteomes" id="UP000030066"/>
    </source>
</evidence>
<evidence type="ECO:0000313" key="15">
    <source>
        <dbReference type="EMBL" id="AIV03589.1"/>
    </source>
</evidence>
<keyword evidence="2 13" id="KW-0963">Cytoplasm</keyword>
<dbReference type="FunFam" id="3.40.50.800:FF:000001">
    <property type="entry name" value="Threonine--tRNA ligase"/>
    <property type="match status" value="1"/>
</dbReference>
<dbReference type="InterPro" id="IPR045864">
    <property type="entry name" value="aa-tRNA-synth_II/BPL/LPL"/>
</dbReference>
<dbReference type="HOGENOM" id="CLU_008554_3_2_14"/>
<evidence type="ECO:0000256" key="7">
    <source>
        <dbReference type="ARBA" id="ARBA00022833"/>
    </source>
</evidence>
<evidence type="ECO:0000256" key="10">
    <source>
        <dbReference type="ARBA" id="ARBA00022917"/>
    </source>
</evidence>
<keyword evidence="8 13" id="KW-0067">ATP-binding</keyword>
<dbReference type="InterPro" id="IPR047246">
    <property type="entry name" value="ThrRS_anticodon"/>
</dbReference>
<keyword evidence="6 13" id="KW-0547">Nucleotide-binding</keyword>
<accession>A0A097SSM9</accession>
<dbReference type="Gene3D" id="3.30.930.10">
    <property type="entry name" value="Bira Bifunctional Protein, Domain 2"/>
    <property type="match status" value="1"/>
</dbReference>
<proteinExistence type="inferred from homology"/>